<reference evidence="3" key="1">
    <citation type="journal article" date="2011" name="Nature">
        <title>Genome sequence and analysis of the tuber crop potato.</title>
        <authorList>
            <consortium name="The Potato Genome Sequencing Consortium"/>
        </authorList>
    </citation>
    <scope>NUCLEOTIDE SEQUENCE [LARGE SCALE GENOMIC DNA]</scope>
    <source>
        <strain evidence="3">cv. DM1-3 516 R44</strain>
    </source>
</reference>
<dbReference type="EnsemblPlants" id="PGSC0003DMT400090139">
    <property type="protein sequence ID" value="PGSC0003DMT400090139"/>
    <property type="gene ID" value="PGSC0003DMG400039710"/>
</dbReference>
<reference evidence="2" key="2">
    <citation type="submission" date="2015-06" db="UniProtKB">
        <authorList>
            <consortium name="EnsemblPlants"/>
        </authorList>
    </citation>
    <scope>IDENTIFICATION</scope>
    <source>
        <strain evidence="2">DM1-3 516 R44</strain>
    </source>
</reference>
<protein>
    <submittedName>
        <fullName evidence="2">Retrotransposon gag protein</fullName>
    </submittedName>
</protein>
<dbReference type="AlphaFoldDB" id="M1DJR0"/>
<dbReference type="InParanoid" id="M1DJR0"/>
<evidence type="ECO:0000313" key="2">
    <source>
        <dbReference type="EnsemblPlants" id="PGSC0003DMT400090139"/>
    </source>
</evidence>
<organism evidence="2 3">
    <name type="scientific">Solanum tuberosum</name>
    <name type="common">Potato</name>
    <dbReference type="NCBI Taxonomy" id="4113"/>
    <lineage>
        <taxon>Eukaryota</taxon>
        <taxon>Viridiplantae</taxon>
        <taxon>Streptophyta</taxon>
        <taxon>Embryophyta</taxon>
        <taxon>Tracheophyta</taxon>
        <taxon>Spermatophyta</taxon>
        <taxon>Magnoliopsida</taxon>
        <taxon>eudicotyledons</taxon>
        <taxon>Gunneridae</taxon>
        <taxon>Pentapetalae</taxon>
        <taxon>asterids</taxon>
        <taxon>lamiids</taxon>
        <taxon>Solanales</taxon>
        <taxon>Solanaceae</taxon>
        <taxon>Solanoideae</taxon>
        <taxon>Solaneae</taxon>
        <taxon>Solanum</taxon>
    </lineage>
</organism>
<evidence type="ECO:0000313" key="3">
    <source>
        <dbReference type="Proteomes" id="UP000011115"/>
    </source>
</evidence>
<feature type="compositionally biased region" description="Polar residues" evidence="1">
    <location>
        <begin position="13"/>
        <end position="26"/>
    </location>
</feature>
<accession>M1DJR0</accession>
<dbReference type="PaxDb" id="4113-PGSC0003DMT400090139"/>
<name>M1DJR0_SOLTU</name>
<dbReference type="HOGENOM" id="CLU_1404690_0_0_1"/>
<evidence type="ECO:0000256" key="1">
    <source>
        <dbReference type="SAM" id="MobiDB-lite"/>
    </source>
</evidence>
<dbReference type="Gramene" id="PGSC0003DMT400090139">
    <property type="protein sequence ID" value="PGSC0003DMT400090139"/>
    <property type="gene ID" value="PGSC0003DMG400039710"/>
</dbReference>
<proteinExistence type="predicted"/>
<sequence length="194" mass="20872">MESRVTHGPWMATCSTGSPPQKQSKISAKGQPMLGPTNRRSGHGSWSRAEGQTPKISASSIDPRTVGLTTNRRIVMFIGQLYSIMYVQYLSSTDAYGPLNGAYTSDPTFSSCGFMSVISSSITVSLYCIDHVISYNQIPVSAYPGATLSSVTPYIASNFNVSLETLLEPFSVSTPVGDPAIARRVYRNSPVTIS</sequence>
<feature type="region of interest" description="Disordered" evidence="1">
    <location>
        <begin position="1"/>
        <end position="58"/>
    </location>
</feature>
<keyword evidence="3" id="KW-1185">Reference proteome</keyword>
<dbReference type="Proteomes" id="UP000011115">
    <property type="component" value="Unassembled WGS sequence"/>
</dbReference>